<dbReference type="Gene3D" id="1.25.40.10">
    <property type="entry name" value="Tetratricopeptide repeat domain"/>
    <property type="match status" value="2"/>
</dbReference>
<evidence type="ECO:0000256" key="2">
    <source>
        <dbReference type="ARBA" id="ARBA00022737"/>
    </source>
</evidence>
<comment type="similarity">
    <text evidence="1">Belongs to the PPR family. PCMP-H subfamily.</text>
</comment>
<feature type="compositionally biased region" description="Low complexity" evidence="4">
    <location>
        <begin position="97"/>
        <end position="119"/>
    </location>
</feature>
<dbReference type="AlphaFoldDB" id="A0A6D2LFH4"/>
<dbReference type="OrthoDB" id="185373at2759"/>
<name>A0A6D2LFH4_9BRAS</name>
<gene>
    <name evidence="6" type="ORF">MERR_LOCUS45836</name>
</gene>
<dbReference type="PANTHER" id="PTHR47926:SF353">
    <property type="entry name" value="DYW DOMAIN-CONTAINING PROTEIN"/>
    <property type="match status" value="1"/>
</dbReference>
<feature type="compositionally biased region" description="Polar residues" evidence="4">
    <location>
        <begin position="48"/>
        <end position="59"/>
    </location>
</feature>
<dbReference type="InterPro" id="IPR032867">
    <property type="entry name" value="DYW_dom"/>
</dbReference>
<evidence type="ECO:0000313" key="7">
    <source>
        <dbReference type="Proteomes" id="UP000467841"/>
    </source>
</evidence>
<evidence type="ECO:0000256" key="3">
    <source>
        <dbReference type="PROSITE-ProRule" id="PRU00708"/>
    </source>
</evidence>
<proteinExistence type="inferred from homology"/>
<evidence type="ECO:0000313" key="6">
    <source>
        <dbReference type="EMBL" id="CAA7058600.1"/>
    </source>
</evidence>
<dbReference type="GO" id="GO:0003723">
    <property type="term" value="F:RNA binding"/>
    <property type="evidence" value="ECO:0007669"/>
    <property type="project" value="InterPro"/>
</dbReference>
<comment type="caution">
    <text evidence="6">The sequence shown here is derived from an EMBL/GenBank/DDBJ whole genome shotgun (WGS) entry which is preliminary data.</text>
</comment>
<dbReference type="InterPro" id="IPR011990">
    <property type="entry name" value="TPR-like_helical_dom_sf"/>
</dbReference>
<evidence type="ECO:0000256" key="1">
    <source>
        <dbReference type="ARBA" id="ARBA00006643"/>
    </source>
</evidence>
<dbReference type="Pfam" id="PF14432">
    <property type="entry name" value="DYW_deaminase"/>
    <property type="match status" value="1"/>
</dbReference>
<dbReference type="EMBL" id="CACVBM020001729">
    <property type="protein sequence ID" value="CAA7058600.1"/>
    <property type="molecule type" value="Genomic_DNA"/>
</dbReference>
<dbReference type="NCBIfam" id="TIGR00756">
    <property type="entry name" value="PPR"/>
    <property type="match status" value="1"/>
</dbReference>
<dbReference type="PANTHER" id="PTHR47926">
    <property type="entry name" value="PENTATRICOPEPTIDE REPEAT-CONTAINING PROTEIN"/>
    <property type="match status" value="1"/>
</dbReference>
<feature type="compositionally biased region" description="Pro residues" evidence="4">
    <location>
        <begin position="75"/>
        <end position="88"/>
    </location>
</feature>
<feature type="region of interest" description="Disordered" evidence="4">
    <location>
        <begin position="48"/>
        <end position="145"/>
    </location>
</feature>
<keyword evidence="7" id="KW-1185">Reference proteome</keyword>
<evidence type="ECO:0000259" key="5">
    <source>
        <dbReference type="Pfam" id="PF14432"/>
    </source>
</evidence>
<keyword evidence="2" id="KW-0677">Repeat</keyword>
<dbReference type="Proteomes" id="UP000467841">
    <property type="component" value="Unassembled WGS sequence"/>
</dbReference>
<protein>
    <recommendedName>
        <fullName evidence="5">DYW domain-containing protein</fullName>
    </recommendedName>
</protein>
<dbReference type="InterPro" id="IPR046960">
    <property type="entry name" value="PPR_At4g14850-like_plant"/>
</dbReference>
<dbReference type="PROSITE" id="PS51375">
    <property type="entry name" value="PPR"/>
    <property type="match status" value="1"/>
</dbReference>
<dbReference type="InterPro" id="IPR002885">
    <property type="entry name" value="PPR_rpt"/>
</dbReference>
<dbReference type="Pfam" id="PF13041">
    <property type="entry name" value="PPR_2"/>
    <property type="match status" value="1"/>
</dbReference>
<organism evidence="6 7">
    <name type="scientific">Microthlaspi erraticum</name>
    <dbReference type="NCBI Taxonomy" id="1685480"/>
    <lineage>
        <taxon>Eukaryota</taxon>
        <taxon>Viridiplantae</taxon>
        <taxon>Streptophyta</taxon>
        <taxon>Embryophyta</taxon>
        <taxon>Tracheophyta</taxon>
        <taxon>Spermatophyta</taxon>
        <taxon>Magnoliopsida</taxon>
        <taxon>eudicotyledons</taxon>
        <taxon>Gunneridae</taxon>
        <taxon>Pentapetalae</taxon>
        <taxon>rosids</taxon>
        <taxon>malvids</taxon>
        <taxon>Brassicales</taxon>
        <taxon>Brassicaceae</taxon>
        <taxon>Coluteocarpeae</taxon>
        <taxon>Microthlaspi</taxon>
    </lineage>
</organism>
<reference evidence="6" key="1">
    <citation type="submission" date="2020-01" db="EMBL/GenBank/DDBJ databases">
        <authorList>
            <person name="Mishra B."/>
        </authorList>
    </citation>
    <scope>NUCLEOTIDE SEQUENCE [LARGE SCALE GENOMIC DNA]</scope>
</reference>
<evidence type="ECO:0000256" key="4">
    <source>
        <dbReference type="SAM" id="MobiDB-lite"/>
    </source>
</evidence>
<feature type="domain" description="DYW" evidence="5">
    <location>
        <begin position="460"/>
        <end position="551"/>
    </location>
</feature>
<dbReference type="GO" id="GO:0008270">
    <property type="term" value="F:zinc ion binding"/>
    <property type="evidence" value="ECO:0007669"/>
    <property type="project" value="InterPro"/>
</dbReference>
<dbReference type="GO" id="GO:0009451">
    <property type="term" value="P:RNA modification"/>
    <property type="evidence" value="ECO:0007669"/>
    <property type="project" value="InterPro"/>
</dbReference>
<feature type="repeat" description="PPR" evidence="3">
    <location>
        <begin position="272"/>
        <end position="306"/>
    </location>
</feature>
<accession>A0A6D2LFH4</accession>
<sequence>MSSLMAIRCSRAQKIVTTGSLLHVRSSFPRPSSQFAFIHSSGNKNLSTSAAPSDYYQNHQPVAPHPPQQQAYPPQQRPYPPQQQPHSPPGFDSQRFQNQTNTNQRYPQNHNQWNPQNPQRGGGGNNYQNPQRGGAGNNYQNHGQYQSVQPNQYYPQQQPNSSNQITNQMNKQSNEIVPPVEEVMRLCKLRKYKDAIELLDKGAMPDGECFTLLFDSCANLKSLEHAKKVHDHFLRSRFRPDPKLNNLVIRMFGECRSVTNAKRVFDHMADKNMDSWHLMMRVYSENGMGDDALHLFEEMTKQGLKPNEDTFLSVFFACSNVVDSVKEAFLYFDSMENEHGISPREEHYLGLLDVLGKSGLLVEAEEFVRGLPFEPTADFWGAMRNYARLHGDIGLEDYAEEMMVDLDPSKAVTNKIPTPPPKSFRETNMIASKSRILEFRSLTLYKDEAKEMAAKRGPSYVPDTRQVLHDIDEEAKEQALLCHSERLAIAYGIISTPPRMSLRIIKNLRVCVDCHNFIKILSKIVARELVVRDNKRFHHFRDGKCSCGDYW</sequence>